<dbReference type="PROSITE" id="PS50088">
    <property type="entry name" value="ANK_REPEAT"/>
    <property type="match status" value="3"/>
</dbReference>
<evidence type="ECO:0000313" key="4">
    <source>
        <dbReference type="EMBL" id="CAB0042362.1"/>
    </source>
</evidence>
<dbReference type="PROSITE" id="PS50297">
    <property type="entry name" value="ANK_REP_REGION"/>
    <property type="match status" value="3"/>
</dbReference>
<dbReference type="InterPro" id="IPR002110">
    <property type="entry name" value="Ankyrin_rpt"/>
</dbReference>
<evidence type="ECO:0000256" key="1">
    <source>
        <dbReference type="ARBA" id="ARBA00022737"/>
    </source>
</evidence>
<dbReference type="Gene3D" id="1.25.40.20">
    <property type="entry name" value="Ankyrin repeat-containing domain"/>
    <property type="match status" value="3"/>
</dbReference>
<feature type="repeat" description="ANK" evidence="3">
    <location>
        <begin position="246"/>
        <end position="278"/>
    </location>
</feature>
<dbReference type="PANTHER" id="PTHR24198:SF165">
    <property type="entry name" value="ANKYRIN REPEAT-CONTAINING PROTEIN-RELATED"/>
    <property type="match status" value="1"/>
</dbReference>
<evidence type="ECO:0000256" key="2">
    <source>
        <dbReference type="ARBA" id="ARBA00023043"/>
    </source>
</evidence>
<feature type="repeat" description="ANK" evidence="3">
    <location>
        <begin position="173"/>
        <end position="206"/>
    </location>
</feature>
<dbReference type="Proteomes" id="UP000479190">
    <property type="component" value="Unassembled WGS sequence"/>
</dbReference>
<keyword evidence="5" id="KW-1185">Reference proteome</keyword>
<dbReference type="InterPro" id="IPR036770">
    <property type="entry name" value="Ankyrin_rpt-contain_sf"/>
</dbReference>
<dbReference type="SMART" id="SM00248">
    <property type="entry name" value="ANK"/>
    <property type="match status" value="6"/>
</dbReference>
<proteinExistence type="predicted"/>
<dbReference type="EMBL" id="CADCXV010001185">
    <property type="protein sequence ID" value="CAB0042362.1"/>
    <property type="molecule type" value="Genomic_DNA"/>
</dbReference>
<organism evidence="4 5">
    <name type="scientific">Trichogramma brassicae</name>
    <dbReference type="NCBI Taxonomy" id="86971"/>
    <lineage>
        <taxon>Eukaryota</taxon>
        <taxon>Metazoa</taxon>
        <taxon>Ecdysozoa</taxon>
        <taxon>Arthropoda</taxon>
        <taxon>Hexapoda</taxon>
        <taxon>Insecta</taxon>
        <taxon>Pterygota</taxon>
        <taxon>Neoptera</taxon>
        <taxon>Endopterygota</taxon>
        <taxon>Hymenoptera</taxon>
        <taxon>Apocrita</taxon>
        <taxon>Proctotrupomorpha</taxon>
        <taxon>Chalcidoidea</taxon>
        <taxon>Trichogrammatidae</taxon>
        <taxon>Trichogramma</taxon>
    </lineage>
</organism>
<gene>
    <name evidence="4" type="ORF">TBRA_LOCUS13983</name>
</gene>
<evidence type="ECO:0000256" key="3">
    <source>
        <dbReference type="PROSITE-ProRule" id="PRU00023"/>
    </source>
</evidence>
<accession>A0A6H5IYF2</accession>
<reference evidence="4 5" key="1">
    <citation type="submission" date="2020-02" db="EMBL/GenBank/DDBJ databases">
        <authorList>
            <person name="Ferguson B K."/>
        </authorList>
    </citation>
    <scope>NUCLEOTIDE SEQUENCE [LARGE SCALE GENOMIC DNA]</scope>
</reference>
<dbReference type="SUPFAM" id="SSF48403">
    <property type="entry name" value="Ankyrin repeat"/>
    <property type="match status" value="1"/>
</dbReference>
<dbReference type="Pfam" id="PF12796">
    <property type="entry name" value="Ank_2"/>
    <property type="match status" value="1"/>
</dbReference>
<name>A0A6H5IYF2_9HYME</name>
<protein>
    <submittedName>
        <fullName evidence="4">Uncharacterized protein</fullName>
    </submittedName>
</protein>
<dbReference type="AlphaFoldDB" id="A0A6H5IYF2"/>
<keyword evidence="1" id="KW-0677">Repeat</keyword>
<evidence type="ECO:0000313" key="5">
    <source>
        <dbReference type="Proteomes" id="UP000479190"/>
    </source>
</evidence>
<dbReference type="OrthoDB" id="10254686at2759"/>
<sequence length="548" mass="63455">MDRLETLKGLRERFNLQIEDERHEFIRQLHPLVRYWIGAVPNHRDIFREGDIKILLNVMFTLEGYRLLKNLQKSELIDFLASTGYKDEPDVGEDGKPLLRRATVVHRAARCVNSFVYPIRGLFQIFNRFDANYVNEKGVTHFHIACQYGCDDVVEKFLDLGKVDPNACPMPRTVNSPLHLALQYEGHLGVAALLLSRGADPNSTNHEGSTPLHFVTQNHTDDTPEPLFRIIDELNLSVHIDAQDKLGWTPLHLAMHHRTKKKVESLLRRGANPNLSIPRVSFTPLHVACMGNYDSIGLMKLFFVVNDELNQSVEVDARDKWGRTPLNYAVAKLFPHIADELLDRGADLSDFVFPAEKDFDQFHKILVECDYRFKYNLVSRALAVVDVLEKRGRELCQSEALIVMKFFTELGLFEKSGHLELNWYEDEEFASKAKKVMVKADLSLYDLMRLRPREVEKLCMYTDFWKFFMLGSAKSVQRWKRLTVESREACVMHLCDKMSRRFFRDWALESFLELIHYRLPILCCEMIIDNLTNQDLCNICLAALVQSS</sequence>
<keyword evidence="2 3" id="KW-0040">ANK repeat</keyword>
<feature type="repeat" description="ANK" evidence="3">
    <location>
        <begin position="321"/>
        <end position="349"/>
    </location>
</feature>
<dbReference type="PANTHER" id="PTHR24198">
    <property type="entry name" value="ANKYRIN REPEAT AND PROTEIN KINASE DOMAIN-CONTAINING PROTEIN"/>
    <property type="match status" value="1"/>
</dbReference>